<gene>
    <name evidence="1" type="ORF">SAMN05421875_11613</name>
</gene>
<reference evidence="2" key="1">
    <citation type="submission" date="2016-10" db="EMBL/GenBank/DDBJ databases">
        <authorList>
            <person name="Varghese N."/>
            <person name="Submissions S."/>
        </authorList>
    </citation>
    <scope>NUCLEOTIDE SEQUENCE [LARGE SCALE GENOMIC DNA]</scope>
    <source>
        <strain evidence="2">DSM 25157</strain>
    </source>
</reference>
<keyword evidence="2" id="KW-1185">Reference proteome</keyword>
<sequence length="73" mass="7960">MGFWLLRRPGKVRGVAHALLKFASERAKSKGSIGGIGLDAVGRSTSLYESLGLERKREGDKGDGTKYYEGFVK</sequence>
<evidence type="ECO:0000313" key="1">
    <source>
        <dbReference type="EMBL" id="SEA52249.1"/>
    </source>
</evidence>
<dbReference type="EMBL" id="FNQJ01000016">
    <property type="protein sequence ID" value="SEA52249.1"/>
    <property type="molecule type" value="Genomic_DNA"/>
</dbReference>
<dbReference type="Proteomes" id="UP000199002">
    <property type="component" value="Unassembled WGS sequence"/>
</dbReference>
<protein>
    <submittedName>
        <fullName evidence="1">Uncharacterized protein</fullName>
    </submittedName>
</protein>
<proteinExistence type="predicted"/>
<dbReference type="AlphaFoldDB" id="A0A1H4BVX9"/>
<name>A0A1H4BVX9_9BURK</name>
<evidence type="ECO:0000313" key="2">
    <source>
        <dbReference type="Proteomes" id="UP000199002"/>
    </source>
</evidence>
<organism evidence="1 2">
    <name type="scientific">Acidovorax soli</name>
    <dbReference type="NCBI Taxonomy" id="592050"/>
    <lineage>
        <taxon>Bacteria</taxon>
        <taxon>Pseudomonadati</taxon>
        <taxon>Pseudomonadota</taxon>
        <taxon>Betaproteobacteria</taxon>
        <taxon>Burkholderiales</taxon>
        <taxon>Comamonadaceae</taxon>
        <taxon>Acidovorax</taxon>
    </lineage>
</organism>
<accession>A0A1H4BVX9</accession>